<keyword evidence="3" id="KW-1185">Reference proteome</keyword>
<proteinExistence type="predicted"/>
<reference evidence="3" key="1">
    <citation type="journal article" date="2019" name="Int. J. Syst. Evol. Microbiol.">
        <title>The Global Catalogue of Microorganisms (GCM) 10K type strain sequencing project: providing services to taxonomists for standard genome sequencing and annotation.</title>
        <authorList>
            <consortium name="The Broad Institute Genomics Platform"/>
            <consortium name="The Broad Institute Genome Sequencing Center for Infectious Disease"/>
            <person name="Wu L."/>
            <person name="Ma J."/>
        </authorList>
    </citation>
    <scope>NUCLEOTIDE SEQUENCE [LARGE SCALE GENOMIC DNA]</scope>
    <source>
        <strain evidence="3">CGMCC 1.16275</strain>
    </source>
</reference>
<evidence type="ECO:0000256" key="1">
    <source>
        <dbReference type="SAM" id="Phobius"/>
    </source>
</evidence>
<keyword evidence="1" id="KW-0472">Membrane</keyword>
<keyword evidence="1" id="KW-1133">Transmembrane helix</keyword>
<dbReference type="RefSeq" id="WP_380890712.1">
    <property type="nucleotide sequence ID" value="NZ_JBHUDY010000002.1"/>
</dbReference>
<accession>A0ABW4I4W3</accession>
<organism evidence="2 3">
    <name type="scientific">Sphingomonas tabacisoli</name>
    <dbReference type="NCBI Taxonomy" id="2249466"/>
    <lineage>
        <taxon>Bacteria</taxon>
        <taxon>Pseudomonadati</taxon>
        <taxon>Pseudomonadota</taxon>
        <taxon>Alphaproteobacteria</taxon>
        <taxon>Sphingomonadales</taxon>
        <taxon>Sphingomonadaceae</taxon>
        <taxon>Sphingomonas</taxon>
    </lineage>
</organism>
<protein>
    <submittedName>
        <fullName evidence="2">Uncharacterized protein</fullName>
    </submittedName>
</protein>
<comment type="caution">
    <text evidence="2">The sequence shown here is derived from an EMBL/GenBank/DDBJ whole genome shotgun (WGS) entry which is preliminary data.</text>
</comment>
<evidence type="ECO:0000313" key="2">
    <source>
        <dbReference type="EMBL" id="MFD1613031.1"/>
    </source>
</evidence>
<feature type="transmembrane region" description="Helical" evidence="1">
    <location>
        <begin position="27"/>
        <end position="52"/>
    </location>
</feature>
<evidence type="ECO:0000313" key="3">
    <source>
        <dbReference type="Proteomes" id="UP001597115"/>
    </source>
</evidence>
<dbReference type="Proteomes" id="UP001597115">
    <property type="component" value="Unassembled WGS sequence"/>
</dbReference>
<gene>
    <name evidence="2" type="ORF">ACFSCW_14595</name>
</gene>
<keyword evidence="1" id="KW-0812">Transmembrane</keyword>
<name>A0ABW4I4W3_9SPHN</name>
<feature type="transmembrane region" description="Helical" evidence="1">
    <location>
        <begin position="296"/>
        <end position="316"/>
    </location>
</feature>
<dbReference type="EMBL" id="JBHUDY010000002">
    <property type="protein sequence ID" value="MFD1613031.1"/>
    <property type="molecule type" value="Genomic_DNA"/>
</dbReference>
<sequence length="333" mass="37712">MDDTETPGFGLKVARLLNRAEYIYLRILRGVVLLLATLLILYAVWLASVALYKISRSPDSVVEKKAEVSAPELVEAVVPAQTLPIATEAQEAKASAEEHRAYGQFVKSYFGLYRSQFERFKRPEDKSLSQDEFDDAFVQSQDRLSRIAQGKLNASEDLADLDTLLTTMTAAASNPETVKRLERYRSAAKVQTCNNVDRVRTEYRSGWDRYSMACSDWYADPMGCPVRRPVAIPYQERVCSMQLPKGVASYTQVFRAFQDRFFDLLTSRRQQYAEEAAQERSAIELGVSEGKASFGWALYVFGGFLVLMFFFLLIAIEKHQRRLSDAEPAPVTE</sequence>